<dbReference type="SUPFAM" id="SSF48498">
    <property type="entry name" value="Tetracyclin repressor-like, C-terminal domain"/>
    <property type="match status" value="1"/>
</dbReference>
<dbReference type="SUPFAM" id="SSF46689">
    <property type="entry name" value="Homeodomain-like"/>
    <property type="match status" value="1"/>
</dbReference>
<evidence type="ECO:0000313" key="5">
    <source>
        <dbReference type="Proteomes" id="UP000807825"/>
    </source>
</evidence>
<dbReference type="Gene3D" id="1.10.357.10">
    <property type="entry name" value="Tetracycline Repressor, domain 2"/>
    <property type="match status" value="1"/>
</dbReference>
<organism evidence="4 5">
    <name type="scientific">Desulfomonile tiedjei</name>
    <dbReference type="NCBI Taxonomy" id="2358"/>
    <lineage>
        <taxon>Bacteria</taxon>
        <taxon>Pseudomonadati</taxon>
        <taxon>Thermodesulfobacteriota</taxon>
        <taxon>Desulfomonilia</taxon>
        <taxon>Desulfomonilales</taxon>
        <taxon>Desulfomonilaceae</taxon>
        <taxon>Desulfomonile</taxon>
    </lineage>
</organism>
<name>A0A9D6V5G1_9BACT</name>
<dbReference type="Proteomes" id="UP000807825">
    <property type="component" value="Unassembled WGS sequence"/>
</dbReference>
<sequence>MVTTKLARRERQELMQRQEILAAAAEIFSENGIHNVSMHDIAKRAEFGIGTVYKFFANKDELFTALMFDTIQGFHTMVMEVLEQDKDPVEILNEYVSVAWRHHRKDFKLIRLFFPETDGPGFNPKAQSHKNICALFDQFIEKLSSVFERGIKEQIFREFDPYFMAMTAECLVRSSLKLAMKDPELLKSEESPFPVTDILLKGMLSHYDEMR</sequence>
<dbReference type="PANTHER" id="PTHR30328:SF54">
    <property type="entry name" value="HTH-TYPE TRANSCRIPTIONAL REPRESSOR SCO4008"/>
    <property type="match status" value="1"/>
</dbReference>
<dbReference type="EMBL" id="JACRDE010000445">
    <property type="protein sequence ID" value="MBI5251199.1"/>
    <property type="molecule type" value="Genomic_DNA"/>
</dbReference>
<reference evidence="4" key="1">
    <citation type="submission" date="2020-07" db="EMBL/GenBank/DDBJ databases">
        <title>Huge and variable diversity of episymbiotic CPR bacteria and DPANN archaea in groundwater ecosystems.</title>
        <authorList>
            <person name="He C.Y."/>
            <person name="Keren R."/>
            <person name="Whittaker M."/>
            <person name="Farag I.F."/>
            <person name="Doudna J."/>
            <person name="Cate J.H.D."/>
            <person name="Banfield J.F."/>
        </authorList>
    </citation>
    <scope>NUCLEOTIDE SEQUENCE</scope>
    <source>
        <strain evidence="4">NC_groundwater_1664_Pr3_B-0.1um_52_9</strain>
    </source>
</reference>
<feature type="domain" description="HTH tetR-type" evidence="3">
    <location>
        <begin position="14"/>
        <end position="74"/>
    </location>
</feature>
<comment type="caution">
    <text evidence="4">The sequence shown here is derived from an EMBL/GenBank/DDBJ whole genome shotgun (WGS) entry which is preliminary data.</text>
</comment>
<proteinExistence type="predicted"/>
<dbReference type="GO" id="GO:0003677">
    <property type="term" value="F:DNA binding"/>
    <property type="evidence" value="ECO:0007669"/>
    <property type="project" value="UniProtKB-UniRule"/>
</dbReference>
<accession>A0A9D6V5G1</accession>
<dbReference type="AlphaFoldDB" id="A0A9D6V5G1"/>
<evidence type="ECO:0000313" key="4">
    <source>
        <dbReference type="EMBL" id="MBI5251199.1"/>
    </source>
</evidence>
<keyword evidence="1 2" id="KW-0238">DNA-binding</keyword>
<feature type="DNA-binding region" description="H-T-H motif" evidence="2">
    <location>
        <begin position="37"/>
        <end position="56"/>
    </location>
</feature>
<dbReference type="Pfam" id="PF00440">
    <property type="entry name" value="TetR_N"/>
    <property type="match status" value="1"/>
</dbReference>
<dbReference type="PRINTS" id="PR00455">
    <property type="entry name" value="HTHTETR"/>
</dbReference>
<dbReference type="InterPro" id="IPR050109">
    <property type="entry name" value="HTH-type_TetR-like_transc_reg"/>
</dbReference>
<dbReference type="InterPro" id="IPR036271">
    <property type="entry name" value="Tet_transcr_reg_TetR-rel_C_sf"/>
</dbReference>
<dbReference type="PROSITE" id="PS50977">
    <property type="entry name" value="HTH_TETR_2"/>
    <property type="match status" value="1"/>
</dbReference>
<protein>
    <submittedName>
        <fullName evidence="4">TetR/AcrR family transcriptional regulator</fullName>
    </submittedName>
</protein>
<dbReference type="InterPro" id="IPR009057">
    <property type="entry name" value="Homeodomain-like_sf"/>
</dbReference>
<gene>
    <name evidence="4" type="ORF">HY912_17050</name>
</gene>
<evidence type="ECO:0000256" key="1">
    <source>
        <dbReference type="ARBA" id="ARBA00023125"/>
    </source>
</evidence>
<dbReference type="PANTHER" id="PTHR30328">
    <property type="entry name" value="TRANSCRIPTIONAL REPRESSOR"/>
    <property type="match status" value="1"/>
</dbReference>
<evidence type="ECO:0000259" key="3">
    <source>
        <dbReference type="PROSITE" id="PS50977"/>
    </source>
</evidence>
<evidence type="ECO:0000256" key="2">
    <source>
        <dbReference type="PROSITE-ProRule" id="PRU00335"/>
    </source>
</evidence>
<dbReference type="InterPro" id="IPR001647">
    <property type="entry name" value="HTH_TetR"/>
</dbReference>